<evidence type="ECO:0000313" key="1">
    <source>
        <dbReference type="EMBL" id="GBC04571.1"/>
    </source>
</evidence>
<dbReference type="InterPro" id="IPR036412">
    <property type="entry name" value="HAD-like_sf"/>
</dbReference>
<name>A0A2Z6RQK9_9GLOM</name>
<dbReference type="InterPro" id="IPR050324">
    <property type="entry name" value="CDP-alcohol_PTase-I"/>
</dbReference>
<keyword evidence="2" id="KW-0378">Hydrolase</keyword>
<evidence type="ECO:0000313" key="3">
    <source>
        <dbReference type="Proteomes" id="UP000247702"/>
    </source>
</evidence>
<evidence type="ECO:0000313" key="2">
    <source>
        <dbReference type="EMBL" id="GES99025.1"/>
    </source>
</evidence>
<dbReference type="EMBL" id="BEXD01003954">
    <property type="protein sequence ID" value="GBC04571.1"/>
    <property type="molecule type" value="Genomic_DNA"/>
</dbReference>
<protein>
    <submittedName>
        <fullName evidence="2">HAD hydrolase</fullName>
    </submittedName>
</protein>
<dbReference type="GO" id="GO:0046474">
    <property type="term" value="P:glycerophospholipid biosynthetic process"/>
    <property type="evidence" value="ECO:0007669"/>
    <property type="project" value="TreeGrafter"/>
</dbReference>
<accession>A0A2Z6RQK9</accession>
<dbReference type="OrthoDB" id="10251048at2759"/>
<sequence>MLLAQKSMNIALQFEIYFSSKYSSESLQRIYCFLFNCYNIEMLCSLNRIQLNKLLFTKAFNYSNSFRCHSTSPTCNYGVCLDIDGVLIRGSKVIPETRTALKFLSGENTAKKKIPFILLTNGGGITEKERADELSKMFDFNISEDQVILAHSPMRALVPMYQNSQVLVLGGAADNCRRVAESYGFNRVVIPNDILAWDPSIWPFTKLSQDDLKLTKKIDFSKEPIKAIMMFHDSRDWGRDLQIMLDVLRSKDGYIGTEENNDEAHLRTVPLYFSNPDIIWSNDFSVPRYAQGSFRICLDLLAESITGHRLKYKLFGKPVPATYMYAADKLKNFALKFTGENVPNRRIYAVGDNPASDIAGANRAGWTSILVRTGVFSEEVNDPINPANHVADNVLRAIEWMFSKEERF</sequence>
<dbReference type="NCBIfam" id="TIGR01460">
    <property type="entry name" value="HAD-SF-IIA"/>
    <property type="match status" value="1"/>
</dbReference>
<dbReference type="GO" id="GO:0005739">
    <property type="term" value="C:mitochondrion"/>
    <property type="evidence" value="ECO:0007669"/>
    <property type="project" value="TreeGrafter"/>
</dbReference>
<gene>
    <name evidence="2" type="ORF">RCL2_002554400</name>
    <name evidence="1" type="ORF">RclHR1_05750003</name>
</gene>
<dbReference type="InterPro" id="IPR006357">
    <property type="entry name" value="HAD-SF_hydro_IIA"/>
</dbReference>
<comment type="caution">
    <text evidence="1">The sequence shown here is derived from an EMBL/GenBank/DDBJ whole genome shotgun (WGS) entry which is preliminary data.</text>
</comment>
<dbReference type="GO" id="GO:0016787">
    <property type="term" value="F:hydrolase activity"/>
    <property type="evidence" value="ECO:0007669"/>
    <property type="project" value="UniProtKB-KW"/>
</dbReference>
<dbReference type="AlphaFoldDB" id="A0A2Z6RQK9"/>
<dbReference type="STRING" id="94130.A0A2Z6RQK9"/>
<dbReference type="PANTHER" id="PTHR14269">
    <property type="entry name" value="CDP-DIACYLGLYCEROL--GLYCEROL-3-PHOSPHATE 3-PHOSPHATIDYLTRANSFERASE-RELATED"/>
    <property type="match status" value="1"/>
</dbReference>
<dbReference type="SUPFAM" id="SSF56784">
    <property type="entry name" value="HAD-like"/>
    <property type="match status" value="1"/>
</dbReference>
<dbReference type="InterPro" id="IPR006353">
    <property type="entry name" value="HAD-SF_hydro_IIA_CECR5"/>
</dbReference>
<dbReference type="NCBIfam" id="TIGR01456">
    <property type="entry name" value="CECR5"/>
    <property type="match status" value="1"/>
</dbReference>
<reference evidence="1 3" key="1">
    <citation type="submission" date="2017-11" db="EMBL/GenBank/DDBJ databases">
        <title>The genome of Rhizophagus clarus HR1 reveals common genetic basis of auxotrophy among arbuscular mycorrhizal fungi.</title>
        <authorList>
            <person name="Kobayashi Y."/>
        </authorList>
    </citation>
    <scope>NUCLEOTIDE SEQUENCE [LARGE SCALE GENOMIC DNA]</scope>
    <source>
        <strain evidence="1 3">HR1</strain>
    </source>
</reference>
<reference evidence="2" key="2">
    <citation type="submission" date="2019-10" db="EMBL/GenBank/DDBJ databases">
        <title>Conservation and host-specific expression of non-tandemly repeated heterogenous ribosome RNA gene in arbuscular mycorrhizal fungi.</title>
        <authorList>
            <person name="Maeda T."/>
            <person name="Kobayashi Y."/>
            <person name="Nakagawa T."/>
            <person name="Ezawa T."/>
            <person name="Yamaguchi K."/>
            <person name="Bino T."/>
            <person name="Nishimoto Y."/>
            <person name="Shigenobu S."/>
            <person name="Kawaguchi M."/>
        </authorList>
    </citation>
    <scope>NUCLEOTIDE SEQUENCE</scope>
    <source>
        <strain evidence="2">HR1</strain>
    </source>
</reference>
<dbReference type="PANTHER" id="PTHR14269:SF4">
    <property type="entry name" value="CAT EYE SYNDROME CRITICAL REGION PROTEIN 5"/>
    <property type="match status" value="1"/>
</dbReference>
<dbReference type="EMBL" id="BLAL01000278">
    <property type="protein sequence ID" value="GES99025.1"/>
    <property type="molecule type" value="Genomic_DNA"/>
</dbReference>
<proteinExistence type="predicted"/>
<dbReference type="Proteomes" id="UP000247702">
    <property type="component" value="Unassembled WGS sequence"/>
</dbReference>
<dbReference type="Proteomes" id="UP000615446">
    <property type="component" value="Unassembled WGS sequence"/>
</dbReference>
<dbReference type="InterPro" id="IPR023214">
    <property type="entry name" value="HAD_sf"/>
</dbReference>
<organism evidence="1 3">
    <name type="scientific">Rhizophagus clarus</name>
    <dbReference type="NCBI Taxonomy" id="94130"/>
    <lineage>
        <taxon>Eukaryota</taxon>
        <taxon>Fungi</taxon>
        <taxon>Fungi incertae sedis</taxon>
        <taxon>Mucoromycota</taxon>
        <taxon>Glomeromycotina</taxon>
        <taxon>Glomeromycetes</taxon>
        <taxon>Glomerales</taxon>
        <taxon>Glomeraceae</taxon>
        <taxon>Rhizophagus</taxon>
    </lineage>
</organism>
<dbReference type="Pfam" id="PF13242">
    <property type="entry name" value="Hydrolase_like"/>
    <property type="match status" value="1"/>
</dbReference>
<dbReference type="Gene3D" id="3.40.50.1000">
    <property type="entry name" value="HAD superfamily/HAD-like"/>
    <property type="match status" value="2"/>
</dbReference>
<dbReference type="Pfam" id="PF13344">
    <property type="entry name" value="Hydrolase_6"/>
    <property type="match status" value="1"/>
</dbReference>
<keyword evidence="3" id="KW-1185">Reference proteome</keyword>